<organism evidence="5 6">
    <name type="scientific">Sphagnum troendelagicum</name>
    <dbReference type="NCBI Taxonomy" id="128251"/>
    <lineage>
        <taxon>Eukaryota</taxon>
        <taxon>Viridiplantae</taxon>
        <taxon>Streptophyta</taxon>
        <taxon>Embryophyta</taxon>
        <taxon>Bryophyta</taxon>
        <taxon>Sphagnophytina</taxon>
        <taxon>Sphagnopsida</taxon>
        <taxon>Sphagnales</taxon>
        <taxon>Sphagnaceae</taxon>
        <taxon>Sphagnum</taxon>
    </lineage>
</organism>
<protein>
    <recommendedName>
        <fullName evidence="4">BHLH domain-containing protein</fullName>
    </recommendedName>
</protein>
<keyword evidence="6" id="KW-1185">Reference proteome</keyword>
<feature type="compositionally biased region" description="Polar residues" evidence="3">
    <location>
        <begin position="500"/>
        <end position="520"/>
    </location>
</feature>
<dbReference type="Gene3D" id="4.10.280.10">
    <property type="entry name" value="Helix-loop-helix DNA-binding domain"/>
    <property type="match status" value="1"/>
</dbReference>
<evidence type="ECO:0000256" key="1">
    <source>
        <dbReference type="ARBA" id="ARBA00023015"/>
    </source>
</evidence>
<dbReference type="Proteomes" id="UP001497512">
    <property type="component" value="Chromosome 15"/>
</dbReference>
<dbReference type="Pfam" id="PF00010">
    <property type="entry name" value="HLH"/>
    <property type="match status" value="1"/>
</dbReference>
<proteinExistence type="predicted"/>
<reference evidence="5" key="1">
    <citation type="submission" date="2024-02" db="EMBL/GenBank/DDBJ databases">
        <authorList>
            <consortium name="ELIXIR-Norway"/>
            <consortium name="Elixir Norway"/>
        </authorList>
    </citation>
    <scope>NUCLEOTIDE SEQUENCE</scope>
</reference>
<dbReference type="SUPFAM" id="SSF47459">
    <property type="entry name" value="HLH, helix-loop-helix DNA-binding domain"/>
    <property type="match status" value="1"/>
</dbReference>
<dbReference type="PANTHER" id="PTHR46266">
    <property type="entry name" value="TRANSCRIPTION FACTOR TT8"/>
    <property type="match status" value="1"/>
</dbReference>
<accession>A0ABP0TUD4</accession>
<keyword evidence="2" id="KW-0804">Transcription</keyword>
<feature type="region of interest" description="Disordered" evidence="3">
    <location>
        <begin position="500"/>
        <end position="525"/>
    </location>
</feature>
<feature type="compositionally biased region" description="Basic and acidic residues" evidence="3">
    <location>
        <begin position="393"/>
        <end position="411"/>
    </location>
</feature>
<dbReference type="InterPro" id="IPR036638">
    <property type="entry name" value="HLH_DNA-bd_sf"/>
</dbReference>
<dbReference type="PROSITE" id="PS50888">
    <property type="entry name" value="BHLH"/>
    <property type="match status" value="1"/>
</dbReference>
<dbReference type="SMART" id="SM00353">
    <property type="entry name" value="HLH"/>
    <property type="match status" value="1"/>
</dbReference>
<feature type="compositionally biased region" description="Low complexity" evidence="3">
    <location>
        <begin position="36"/>
        <end position="47"/>
    </location>
</feature>
<evidence type="ECO:0000313" key="5">
    <source>
        <dbReference type="EMBL" id="CAK9205314.1"/>
    </source>
</evidence>
<evidence type="ECO:0000256" key="3">
    <source>
        <dbReference type="SAM" id="MobiDB-lite"/>
    </source>
</evidence>
<gene>
    <name evidence="5" type="ORF">CSSPTR1EN2_LOCUS7786</name>
</gene>
<dbReference type="CDD" id="cd11393">
    <property type="entry name" value="bHLH_AtbHLH_like"/>
    <property type="match status" value="1"/>
</dbReference>
<name>A0ABP0TUD4_9BRYO</name>
<dbReference type="InterPro" id="IPR045239">
    <property type="entry name" value="bHLH95_bHLH"/>
</dbReference>
<evidence type="ECO:0000313" key="6">
    <source>
        <dbReference type="Proteomes" id="UP001497512"/>
    </source>
</evidence>
<feature type="compositionally biased region" description="Low complexity" evidence="3">
    <location>
        <begin position="268"/>
        <end position="281"/>
    </location>
</feature>
<feature type="region of interest" description="Disordered" evidence="3">
    <location>
        <begin position="266"/>
        <end position="289"/>
    </location>
</feature>
<dbReference type="EMBL" id="OZ019907">
    <property type="protein sequence ID" value="CAK9205314.1"/>
    <property type="molecule type" value="Genomic_DNA"/>
</dbReference>
<dbReference type="InterPro" id="IPR011598">
    <property type="entry name" value="bHLH_dom"/>
</dbReference>
<feature type="domain" description="BHLH" evidence="4">
    <location>
        <begin position="395"/>
        <end position="444"/>
    </location>
</feature>
<evidence type="ECO:0000256" key="2">
    <source>
        <dbReference type="ARBA" id="ARBA00023163"/>
    </source>
</evidence>
<feature type="region of interest" description="Disordered" evidence="3">
    <location>
        <begin position="18"/>
        <end position="47"/>
    </location>
</feature>
<evidence type="ECO:0000259" key="4">
    <source>
        <dbReference type="PROSITE" id="PS50888"/>
    </source>
</evidence>
<sequence length="667" mass="72389">MRLDWDYEMSYGYRGVAGGRAGGGRGEGECDQSTSGEPAAGRGAGADAHGSQLLMNRAFHERLEQDLRAPVDSGAAVSMQQHQHKQMIYDEYMSGVSFPLQAREEDSLPAGFRHHAAIVSSNGEDYDIYQQPLDNGVDDREAAPLVIMGDIGASSHFVHDGEADIMDHRMNIQRLFEESSLQPRKLHDESASASIMFTASDQAVVTRSYTTAGMSTDCTRFVPSDYMLDAASATASSLAVTHSDLLLSPSPAAVMVQTVPCLNRPKYSSSTSVGASSSRSGSLDRHDGDASVLAGTNIAFHENSQATAHRRDQSSCGLDQCAEGRAGDEIMQGSSELLRGVKRVRITHEDVETTETTFLQQQADVQPQQQLKKSKLQQQNSERMTSQGSRSKRSVDQTEHIERERQRRDNMSSRFSTLETLLPPGPKRDRSTIVDDSIQYVKNLHHQIAILRQKRSQLKLMSVAAAAAASSSPTSCVPGSAANRVDNACTTTAPISAPKSSILGSVSNSTDTKMPDQNGSLEGGSQEMIIDPDQQQLRRLRPAAMGNMTVLSNVGSAPPDSSCKLDVFMDLPEQVVIEVVYQLPRPHIQSQILQAVESLGLDVCHCSLNKLVRLRVVYVIVAKPRVVTNCAISYDDIVEALKCALVGVPSDNVTTPMINIAKLETSR</sequence>
<feature type="compositionally biased region" description="Low complexity" evidence="3">
    <location>
        <begin position="362"/>
        <end position="379"/>
    </location>
</feature>
<keyword evidence="1" id="KW-0805">Transcription regulation</keyword>
<dbReference type="PANTHER" id="PTHR46266:SF4">
    <property type="entry name" value="TRANSCRIPTION FACTOR TT8"/>
    <property type="match status" value="1"/>
</dbReference>
<feature type="region of interest" description="Disordered" evidence="3">
    <location>
        <begin position="362"/>
        <end position="430"/>
    </location>
</feature>
<feature type="compositionally biased region" description="Polar residues" evidence="3">
    <location>
        <begin position="380"/>
        <end position="389"/>
    </location>
</feature>